<evidence type="ECO:0000256" key="2">
    <source>
        <dbReference type="ARBA" id="ARBA00022741"/>
    </source>
</evidence>
<comment type="caution">
    <text evidence="6">The sequence shown here is derived from an EMBL/GenBank/DDBJ whole genome shotgun (WGS) entry which is preliminary data.</text>
</comment>
<dbReference type="EMBL" id="JACXAJ010000012">
    <property type="protein sequence ID" value="MBD1398913.1"/>
    <property type="molecule type" value="Genomic_DNA"/>
</dbReference>
<dbReference type="RefSeq" id="WP_191185041.1">
    <property type="nucleotide sequence ID" value="NZ_JACXAJ010000012.1"/>
</dbReference>
<proteinExistence type="inferred from homology"/>
<dbReference type="PANTHER" id="PTHR11361">
    <property type="entry name" value="DNA MISMATCH REPAIR PROTEIN MUTS FAMILY MEMBER"/>
    <property type="match status" value="1"/>
</dbReference>
<evidence type="ECO:0000256" key="3">
    <source>
        <dbReference type="ARBA" id="ARBA00022840"/>
    </source>
</evidence>
<evidence type="ECO:0000313" key="7">
    <source>
        <dbReference type="Proteomes" id="UP000625551"/>
    </source>
</evidence>
<gene>
    <name evidence="6" type="ORF">H9Q13_17215</name>
</gene>
<comment type="similarity">
    <text evidence="1">Belongs to the DNA mismatch repair MutS family.</text>
</comment>
<evidence type="ECO:0000313" key="6">
    <source>
        <dbReference type="EMBL" id="MBD1398913.1"/>
    </source>
</evidence>
<dbReference type="SUPFAM" id="SSF52540">
    <property type="entry name" value="P-loop containing nucleoside triphosphate hydrolases"/>
    <property type="match status" value="1"/>
</dbReference>
<keyword evidence="3" id="KW-0067">ATP-binding</keyword>
<evidence type="ECO:0000256" key="1">
    <source>
        <dbReference type="ARBA" id="ARBA00006271"/>
    </source>
</evidence>
<dbReference type="SMART" id="SM00534">
    <property type="entry name" value="MUTSac"/>
    <property type="match status" value="1"/>
</dbReference>
<dbReference type="InterPro" id="IPR045076">
    <property type="entry name" value="MutS"/>
</dbReference>
<accession>A0ABR7XKV2</accession>
<keyword evidence="2" id="KW-0547">Nucleotide-binding</keyword>
<sequence>MMHVQDLKLEEDVLPFFDYTNNEQSASRLLQMLKVVPSTEALVRERQAITQGMIENWNVLEQLNYKRLDLREVYALLEDMASRRLALDDGKLAASFKLMVFETERNRFRSQTVQIVLMLNGIQRRYLAQLDVSKFPESFRKRLQSAFKFLSRLRLEANAALISENRFTIPRIVAFMKQLQQLDPADIKHFWDFFFSFEAYWSIAKGTLTHSFSFPSFSSGNFKIQDFYHPIVKSPISNTLELDTSQNVLLLTGPNMSGKSTLLKAVGICVYLSHAGFTVPAAACTTPFFHSIAIAINLNDNLRDGYSHFMTEIEHLKAVLKVTEDGWKSFAVFDEIFWGTNMDDALEITKTVVNGLTKFQGSYFLISTHLLQLEEQLDRNSSGNVRKCYIECVLENGLPKFSYTLKDGWSQLRIGRILFEKEGLNELLKN</sequence>
<organism evidence="6 7">
    <name type="scientific">Pontibacter aquaedesilientis</name>
    <dbReference type="NCBI Taxonomy" id="2766980"/>
    <lineage>
        <taxon>Bacteria</taxon>
        <taxon>Pseudomonadati</taxon>
        <taxon>Bacteroidota</taxon>
        <taxon>Cytophagia</taxon>
        <taxon>Cytophagales</taxon>
        <taxon>Hymenobacteraceae</taxon>
        <taxon>Pontibacter</taxon>
    </lineage>
</organism>
<dbReference type="Gene3D" id="3.40.50.300">
    <property type="entry name" value="P-loop containing nucleotide triphosphate hydrolases"/>
    <property type="match status" value="1"/>
</dbReference>
<protein>
    <recommendedName>
        <fullName evidence="5">DNA mismatch repair proteins mutS family domain-containing protein</fullName>
    </recommendedName>
</protein>
<dbReference type="PANTHER" id="PTHR11361:SF148">
    <property type="entry name" value="DNA MISMATCH REPAIR PROTEIN MSH6"/>
    <property type="match status" value="1"/>
</dbReference>
<name>A0ABR7XKV2_9BACT</name>
<keyword evidence="4" id="KW-0238">DNA-binding</keyword>
<keyword evidence="7" id="KW-1185">Reference proteome</keyword>
<feature type="domain" description="DNA mismatch repair proteins mutS family" evidence="5">
    <location>
        <begin position="246"/>
        <end position="429"/>
    </location>
</feature>
<dbReference type="InterPro" id="IPR027417">
    <property type="entry name" value="P-loop_NTPase"/>
</dbReference>
<dbReference type="InterPro" id="IPR000432">
    <property type="entry name" value="DNA_mismatch_repair_MutS_C"/>
</dbReference>
<evidence type="ECO:0000259" key="5">
    <source>
        <dbReference type="SMART" id="SM00534"/>
    </source>
</evidence>
<evidence type="ECO:0000256" key="4">
    <source>
        <dbReference type="ARBA" id="ARBA00023125"/>
    </source>
</evidence>
<reference evidence="6 7" key="1">
    <citation type="submission" date="2020-09" db="EMBL/GenBank/DDBJ databases">
        <title>Genome sequencing and assembly of Pontibacter sp.</title>
        <authorList>
            <person name="Chhetri G."/>
        </authorList>
    </citation>
    <scope>NUCLEOTIDE SEQUENCE [LARGE SCALE GENOMIC DNA]</scope>
    <source>
        <strain evidence="6 7">JH31</strain>
    </source>
</reference>
<dbReference type="Pfam" id="PF00488">
    <property type="entry name" value="MutS_V"/>
    <property type="match status" value="1"/>
</dbReference>
<dbReference type="Proteomes" id="UP000625551">
    <property type="component" value="Unassembled WGS sequence"/>
</dbReference>